<proteinExistence type="predicted"/>
<keyword evidence="2" id="KW-1185">Reference proteome</keyword>
<name>A0AAE8YWD6_9CAUD</name>
<protein>
    <submittedName>
        <fullName evidence="1">Uncharacterized protein</fullName>
    </submittedName>
</protein>
<dbReference type="EMBL" id="OK272472">
    <property type="protein sequence ID" value="UGO54957.1"/>
    <property type="molecule type" value="Genomic_DNA"/>
</dbReference>
<accession>A0AAE8YWD6</accession>
<reference evidence="1 2" key="1">
    <citation type="submission" date="2021-09" db="EMBL/GenBank/DDBJ databases">
        <authorList>
            <person name="Lewis J.M."/>
            <person name="Brown D.E."/>
            <person name="Hales J.R."/>
            <person name="Hansen B.R."/>
            <person name="Janda K.E."/>
            <person name="Kotter D.B."/>
            <person name="McCleary W.R."/>
        </authorList>
    </citation>
    <scope>NUCLEOTIDE SEQUENCE [LARGE SCALE GENOMIC DNA]</scope>
</reference>
<evidence type="ECO:0000313" key="1">
    <source>
        <dbReference type="EMBL" id="UGO54957.1"/>
    </source>
</evidence>
<evidence type="ECO:0000313" key="2">
    <source>
        <dbReference type="Proteomes" id="UP000827635"/>
    </source>
</evidence>
<dbReference type="Proteomes" id="UP000827635">
    <property type="component" value="Segment"/>
</dbReference>
<sequence length="33" mass="3668">MVALKMINNGLVIIFVDKLLSLPVSMRPQRVNG</sequence>
<organism evidence="1 2">
    <name type="scientific">Escherichia phage JLBYU28</name>
    <dbReference type="NCBI Taxonomy" id="2894744"/>
    <lineage>
        <taxon>Viruses</taxon>
        <taxon>Duplodnaviria</taxon>
        <taxon>Heunggongvirae</taxon>
        <taxon>Uroviricota</taxon>
        <taxon>Caudoviricetes</taxon>
        <taxon>Andersonviridae</taxon>
        <taxon>Ounavirinae</taxon>
        <taxon>Felixounavirus</taxon>
        <taxon>Felixounavirus JLBYU28</taxon>
    </lineage>
</organism>
<gene>
    <name evidence="1" type="ORF">JLBYU28_135</name>
</gene>